<dbReference type="Proteomes" id="UP001286313">
    <property type="component" value="Unassembled WGS sequence"/>
</dbReference>
<organism evidence="11 12">
    <name type="scientific">Petrolisthes cinctipes</name>
    <name type="common">Flat porcelain crab</name>
    <dbReference type="NCBI Taxonomy" id="88211"/>
    <lineage>
        <taxon>Eukaryota</taxon>
        <taxon>Metazoa</taxon>
        <taxon>Ecdysozoa</taxon>
        <taxon>Arthropoda</taxon>
        <taxon>Crustacea</taxon>
        <taxon>Multicrustacea</taxon>
        <taxon>Malacostraca</taxon>
        <taxon>Eumalacostraca</taxon>
        <taxon>Eucarida</taxon>
        <taxon>Decapoda</taxon>
        <taxon>Pleocyemata</taxon>
        <taxon>Anomura</taxon>
        <taxon>Galatheoidea</taxon>
        <taxon>Porcellanidae</taxon>
        <taxon>Petrolisthes</taxon>
    </lineage>
</organism>
<dbReference type="Gene3D" id="1.25.10.10">
    <property type="entry name" value="Leucine-rich Repeat Variant"/>
    <property type="match status" value="1"/>
</dbReference>
<evidence type="ECO:0000256" key="1">
    <source>
        <dbReference type="ARBA" id="ARBA00004167"/>
    </source>
</evidence>
<keyword evidence="7" id="KW-0496">Mitochondrion</keyword>
<keyword evidence="4" id="KW-0812">Transmembrane</keyword>
<evidence type="ECO:0000256" key="4">
    <source>
        <dbReference type="ARBA" id="ARBA00022692"/>
    </source>
</evidence>
<dbReference type="EMBL" id="JAWQEG010000016">
    <property type="protein sequence ID" value="KAK3896096.1"/>
    <property type="molecule type" value="Genomic_DNA"/>
</dbReference>
<gene>
    <name evidence="11" type="ORF">Pcinc_000226</name>
</gene>
<dbReference type="InterPro" id="IPR016024">
    <property type="entry name" value="ARM-type_fold"/>
</dbReference>
<dbReference type="PANTHER" id="PTHR15712:SF23">
    <property type="entry name" value="ARMADILLO REPEAT CONTAINING 10"/>
    <property type="match status" value="1"/>
</dbReference>
<feature type="compositionally biased region" description="Basic and acidic residues" evidence="9">
    <location>
        <begin position="194"/>
        <end position="224"/>
    </location>
</feature>
<accession>A0AAE1GQ05</accession>
<dbReference type="SUPFAM" id="SSF48371">
    <property type="entry name" value="ARM repeat"/>
    <property type="match status" value="1"/>
</dbReference>
<keyword evidence="12" id="KW-1185">Reference proteome</keyword>
<evidence type="ECO:0000256" key="5">
    <source>
        <dbReference type="ARBA" id="ARBA00022968"/>
    </source>
</evidence>
<dbReference type="InterPro" id="IPR006911">
    <property type="entry name" value="ARM-rpt_dom"/>
</dbReference>
<dbReference type="SMART" id="SM00185">
    <property type="entry name" value="ARM"/>
    <property type="match status" value="4"/>
</dbReference>
<proteinExistence type="inferred from homology"/>
<comment type="similarity">
    <text evidence="3">Belongs to the eutherian X-chromosome-specific Armcx family.</text>
</comment>
<dbReference type="Pfam" id="PF04826">
    <property type="entry name" value="Arm_2"/>
    <property type="match status" value="1"/>
</dbReference>
<evidence type="ECO:0000256" key="3">
    <source>
        <dbReference type="ARBA" id="ARBA00010553"/>
    </source>
</evidence>
<evidence type="ECO:0000256" key="7">
    <source>
        <dbReference type="ARBA" id="ARBA00023128"/>
    </source>
</evidence>
<comment type="caution">
    <text evidence="11">The sequence shown here is derived from an EMBL/GenBank/DDBJ whole genome shotgun (WGS) entry which is preliminary data.</text>
</comment>
<dbReference type="InterPro" id="IPR000225">
    <property type="entry name" value="Armadillo"/>
</dbReference>
<keyword evidence="5" id="KW-0735">Signal-anchor</keyword>
<dbReference type="InterPro" id="IPR051303">
    <property type="entry name" value="Armcx_regulator"/>
</dbReference>
<evidence type="ECO:0000313" key="11">
    <source>
        <dbReference type="EMBL" id="KAK3896096.1"/>
    </source>
</evidence>
<feature type="domain" description="Armadillo repeat-containing" evidence="10">
    <location>
        <begin position="242"/>
        <end position="443"/>
    </location>
</feature>
<evidence type="ECO:0000256" key="9">
    <source>
        <dbReference type="SAM" id="MobiDB-lite"/>
    </source>
</evidence>
<dbReference type="InterPro" id="IPR011989">
    <property type="entry name" value="ARM-like"/>
</dbReference>
<evidence type="ECO:0000259" key="10">
    <source>
        <dbReference type="Pfam" id="PF04826"/>
    </source>
</evidence>
<evidence type="ECO:0000256" key="6">
    <source>
        <dbReference type="ARBA" id="ARBA00022989"/>
    </source>
</evidence>
<keyword evidence="6" id="KW-1133">Transmembrane helix</keyword>
<evidence type="ECO:0000256" key="8">
    <source>
        <dbReference type="ARBA" id="ARBA00023136"/>
    </source>
</evidence>
<dbReference type="PANTHER" id="PTHR15712">
    <property type="entry name" value="ARMADILLO REPEAT CONTAINING PROTEIN"/>
    <property type="match status" value="1"/>
</dbReference>
<evidence type="ECO:0000313" key="12">
    <source>
        <dbReference type="Proteomes" id="UP001286313"/>
    </source>
</evidence>
<dbReference type="AlphaFoldDB" id="A0AAE1GQ05"/>
<evidence type="ECO:0000256" key="2">
    <source>
        <dbReference type="ARBA" id="ARBA00004325"/>
    </source>
</evidence>
<dbReference type="GO" id="GO:0031966">
    <property type="term" value="C:mitochondrial membrane"/>
    <property type="evidence" value="ECO:0007669"/>
    <property type="project" value="UniProtKB-SubCell"/>
</dbReference>
<reference evidence="11" key="1">
    <citation type="submission" date="2023-10" db="EMBL/GenBank/DDBJ databases">
        <title>Genome assemblies of two species of porcelain crab, Petrolisthes cinctipes and Petrolisthes manimaculis (Anomura: Porcellanidae).</title>
        <authorList>
            <person name="Angst P."/>
        </authorList>
    </citation>
    <scope>NUCLEOTIDE SEQUENCE</scope>
    <source>
        <strain evidence="11">PB745_01</strain>
        <tissue evidence="11">Gill</tissue>
    </source>
</reference>
<keyword evidence="8" id="KW-0472">Membrane</keyword>
<name>A0AAE1GQ05_PETCI</name>
<protein>
    <recommendedName>
        <fullName evidence="10">Armadillo repeat-containing domain-containing protein</fullName>
    </recommendedName>
</protein>
<feature type="compositionally biased region" description="Basic residues" evidence="9">
    <location>
        <begin position="184"/>
        <end position="193"/>
    </location>
</feature>
<feature type="region of interest" description="Disordered" evidence="9">
    <location>
        <begin position="171"/>
        <end position="230"/>
    </location>
</feature>
<comment type="subcellular location">
    <subcellularLocation>
        <location evidence="1">Membrane</location>
        <topology evidence="1">Single-pass membrane protein</topology>
    </subcellularLocation>
    <subcellularLocation>
        <location evidence="2">Mitochondrion membrane</location>
    </subcellularLocation>
</comment>
<sequence length="494" mass="55863">MGGRWEVAMCCLRYGEVTGVDKGGVRWVKNSACGTRDVGRKKCIEEGRITHKEENDDDYTRGRLIFRRLSQTHMQTDTLIGTLDNTSKIVIRPKSVQERIRELNLKARQFAETFIAIQDINAHTHTHAVSRTPAIYHHTKSLQSSPWSSPRLLSPVDVRHIITSRSSEDLTYIHTQQGSPTRPKWIRKSLRRKKLEESEGRERKSEEPERNSEEPERKLEESEGKLTSSLSSLTSQGRILTVHEAKALVTLLSSEDEMLVQRTLTTVANCAAFTANMEVLGGVGCIDKLLEFLSNSTLRLNAVQTLGNVILTNNNIIKAQGCLPLLLDMVREEDEGIVLASLIVLTNIATNTTYHHQYHPILERLFKMVASPNTHIQLQTLRLLINISCNKDMIGSLLLTRAPPIITDLVTLQTNPQILLRLLTLLATLASGAADSVANQEMTHMDTHTVYVRIFGRHVREDLLRHTQTILDTHTHADIRRHAHRLHTYIQTHT</sequence>